<dbReference type="InterPro" id="IPR050216">
    <property type="entry name" value="LRR_domain-containing"/>
</dbReference>
<organism evidence="3 4">
    <name type="scientific">Flavobacterium arundinis</name>
    <dbReference type="NCBI Taxonomy" id="3139143"/>
    <lineage>
        <taxon>Bacteria</taxon>
        <taxon>Pseudomonadati</taxon>
        <taxon>Bacteroidota</taxon>
        <taxon>Flavobacteriia</taxon>
        <taxon>Flavobacteriales</taxon>
        <taxon>Flavobacteriaceae</taxon>
        <taxon>Flavobacterium</taxon>
    </lineage>
</organism>
<evidence type="ECO:0000256" key="1">
    <source>
        <dbReference type="ARBA" id="ARBA00022614"/>
    </source>
</evidence>
<dbReference type="PANTHER" id="PTHR48051">
    <property type="match status" value="1"/>
</dbReference>
<evidence type="ECO:0000256" key="2">
    <source>
        <dbReference type="ARBA" id="ARBA00022737"/>
    </source>
</evidence>
<proteinExistence type="predicted"/>
<accession>A0ABU9HYH4</accession>
<dbReference type="EMBL" id="JBBYHR010000005">
    <property type="protein sequence ID" value="MEL1244824.1"/>
    <property type="molecule type" value="Genomic_DNA"/>
</dbReference>
<dbReference type="Gene3D" id="3.80.10.10">
    <property type="entry name" value="Ribonuclease Inhibitor"/>
    <property type="match status" value="1"/>
</dbReference>
<keyword evidence="2" id="KW-0677">Repeat</keyword>
<keyword evidence="1" id="KW-0433">Leucine-rich repeat</keyword>
<keyword evidence="4" id="KW-1185">Reference proteome</keyword>
<dbReference type="PANTHER" id="PTHR48051:SF1">
    <property type="entry name" value="RAS SUPPRESSOR PROTEIN 1"/>
    <property type="match status" value="1"/>
</dbReference>
<comment type="caution">
    <text evidence="3">The sequence shown here is derived from an EMBL/GenBank/DDBJ whole genome shotgun (WGS) entry which is preliminary data.</text>
</comment>
<evidence type="ECO:0000313" key="4">
    <source>
        <dbReference type="Proteomes" id="UP001464555"/>
    </source>
</evidence>
<dbReference type="InterPro" id="IPR032675">
    <property type="entry name" value="LRR_dom_sf"/>
</dbReference>
<dbReference type="SUPFAM" id="SSF52058">
    <property type="entry name" value="L domain-like"/>
    <property type="match status" value="1"/>
</dbReference>
<evidence type="ECO:0000313" key="3">
    <source>
        <dbReference type="EMBL" id="MEL1244824.1"/>
    </source>
</evidence>
<dbReference type="Proteomes" id="UP001464555">
    <property type="component" value="Unassembled WGS sequence"/>
</dbReference>
<name>A0ABU9HYH4_9FLAO</name>
<evidence type="ECO:0008006" key="5">
    <source>
        <dbReference type="Google" id="ProtNLM"/>
    </source>
</evidence>
<reference evidence="3 4" key="1">
    <citation type="submission" date="2024-04" db="EMBL/GenBank/DDBJ databases">
        <title>Flavobacterium sp. DGU11 16S ribosomal RNA gene Genome sequencing and assembly.</title>
        <authorList>
            <person name="Park S."/>
        </authorList>
    </citation>
    <scope>NUCLEOTIDE SEQUENCE [LARGE SCALE GENOMIC DNA]</scope>
    <source>
        <strain evidence="3 4">DGU11</strain>
    </source>
</reference>
<dbReference type="RefSeq" id="WP_341697139.1">
    <property type="nucleotide sequence ID" value="NZ_JBBYHR010000005.1"/>
</dbReference>
<gene>
    <name evidence="3" type="ORF">AAEO56_11170</name>
</gene>
<sequence>MDYKEIFDKTEARQYQVVHDYLIENADNKPEGIDEMLLAVGTACYSADVRKNFKALLTKMGGEPVKAALKLISKRDYNAGTGKKNLLADLPGLEKVDGFNAPVFAKYAAIVAMSLNEGRDYFLEHGTDAEIKYFLLNELYDRNDKSSLDMSVGQMLSPRVAQLMWDVVPELAPFIRRITCRTDGKLSFGFESIDMPQIYHITLDADIDEFPSFLFGWPSLKEITITCNAKVLPKGISSFVHLEKLGLYMPIAEIPEEVFTLKSLKSFSVGNTALTEIPEAIGQLENLTYLSLYNSPGIKTIPESVFALPNLSDSYKDDFRAEYMPSNEYQKVYNEMNFYIGDFEEIPLVKELLEKYKAGEEPNFFPELLMATSKCYYDDEHGRALVNLYKDVEKDSPEKLKEVNRALKSFKYVDETTTPEDYEKMRKKLQPFEWFDTEKFIGLCELMAAKVYQEYPFAKW</sequence>
<protein>
    <recommendedName>
        <fullName evidence="5">Leucine rich repeat-containing protein</fullName>
    </recommendedName>
</protein>